<keyword evidence="1" id="KW-0614">Plasmid</keyword>
<dbReference type="HOGENOM" id="CLU_3398502_0_0_5"/>
<sequence>MFSAMVVLPEAGGDFPESHQLTSINFQEDRL</sequence>
<reference evidence="1 2" key="1">
    <citation type="journal article" date="2011" name="J. Biotechnol.">
        <title>The complete genome sequence of the dominant Sinorhizobium meliloti field isolate SM11 extends the S. meliloti pan-genome.</title>
        <authorList>
            <person name="Schneiker-Bekel S."/>
            <person name="Wibberg D."/>
            <person name="Bekel T."/>
            <person name="Blom J."/>
            <person name="Linke B."/>
            <person name="Neuweger H."/>
            <person name="Stiens M."/>
            <person name="Vorholter F.J."/>
            <person name="Weidner S."/>
            <person name="Goesmann A."/>
            <person name="Puhler A."/>
            <person name="Schluter A."/>
        </authorList>
    </citation>
    <scope>NUCLEOTIDE SEQUENCE [LARGE SCALE GENOMIC DNA]</scope>
    <source>
        <strain evidence="1 2">SM11</strain>
        <plasmid evidence="2">pSmeSM11c</plasmid>
    </source>
</reference>
<organism evidence="1 2">
    <name type="scientific">Sinorhizobium meliloti (strain SM11)</name>
    <dbReference type="NCBI Taxonomy" id="707241"/>
    <lineage>
        <taxon>Bacteria</taxon>
        <taxon>Pseudomonadati</taxon>
        <taxon>Pseudomonadota</taxon>
        <taxon>Alphaproteobacteria</taxon>
        <taxon>Hyphomicrobiales</taxon>
        <taxon>Rhizobiaceae</taxon>
        <taxon>Sinorhizobium/Ensifer group</taxon>
        <taxon>Sinorhizobium</taxon>
    </lineage>
</organism>
<protein>
    <submittedName>
        <fullName evidence="1">Uncharacterized protein</fullName>
    </submittedName>
</protein>
<gene>
    <name evidence="1" type="ordered locus">SM11_pC1645</name>
</gene>
<dbReference type="KEGG" id="smx:SM11_pC1645"/>
<evidence type="ECO:0000313" key="1">
    <source>
        <dbReference type="EMBL" id="AEH82717.1"/>
    </source>
</evidence>
<dbReference type="Proteomes" id="UP000009045">
    <property type="component" value="Plasmid pSmeSM11c"/>
</dbReference>
<geneLocation type="plasmid" evidence="1 2">
    <name>pSmeSM11c</name>
</geneLocation>
<dbReference type="EMBL" id="CP001831">
    <property type="protein sequence ID" value="AEH82717.1"/>
    <property type="molecule type" value="Genomic_DNA"/>
</dbReference>
<dbReference type="AlphaFoldDB" id="F7XCU3"/>
<evidence type="ECO:0000313" key="2">
    <source>
        <dbReference type="Proteomes" id="UP000009045"/>
    </source>
</evidence>
<proteinExistence type="predicted"/>
<name>F7XCU3_SINMM</name>
<accession>F7XCU3</accession>